<comment type="caution">
    <text evidence="1">The sequence shown here is derived from an EMBL/GenBank/DDBJ whole genome shotgun (WGS) entry which is preliminary data.</text>
</comment>
<name>A0A9D4EK00_DREPO</name>
<evidence type="ECO:0000313" key="1">
    <source>
        <dbReference type="EMBL" id="KAH3781073.1"/>
    </source>
</evidence>
<proteinExistence type="predicted"/>
<protein>
    <submittedName>
        <fullName evidence="1">Uncharacterized protein</fullName>
    </submittedName>
</protein>
<keyword evidence="2" id="KW-1185">Reference proteome</keyword>
<evidence type="ECO:0000313" key="2">
    <source>
        <dbReference type="Proteomes" id="UP000828390"/>
    </source>
</evidence>
<dbReference type="AlphaFoldDB" id="A0A9D4EK00"/>
<dbReference type="Proteomes" id="UP000828390">
    <property type="component" value="Unassembled WGS sequence"/>
</dbReference>
<gene>
    <name evidence="1" type="ORF">DPMN_158898</name>
</gene>
<reference evidence="1" key="1">
    <citation type="journal article" date="2019" name="bioRxiv">
        <title>The Genome of the Zebra Mussel, Dreissena polymorpha: A Resource for Invasive Species Research.</title>
        <authorList>
            <person name="McCartney M.A."/>
            <person name="Auch B."/>
            <person name="Kono T."/>
            <person name="Mallez S."/>
            <person name="Zhang Y."/>
            <person name="Obille A."/>
            <person name="Becker A."/>
            <person name="Abrahante J.E."/>
            <person name="Garbe J."/>
            <person name="Badalamenti J.P."/>
            <person name="Herman A."/>
            <person name="Mangelson H."/>
            <person name="Liachko I."/>
            <person name="Sullivan S."/>
            <person name="Sone E.D."/>
            <person name="Koren S."/>
            <person name="Silverstein K.A.T."/>
            <person name="Beckman K.B."/>
            <person name="Gohl D.M."/>
        </authorList>
    </citation>
    <scope>NUCLEOTIDE SEQUENCE</scope>
    <source>
        <strain evidence="1">Duluth1</strain>
        <tissue evidence="1">Whole animal</tissue>
    </source>
</reference>
<organism evidence="1 2">
    <name type="scientific">Dreissena polymorpha</name>
    <name type="common">Zebra mussel</name>
    <name type="synonym">Mytilus polymorpha</name>
    <dbReference type="NCBI Taxonomy" id="45954"/>
    <lineage>
        <taxon>Eukaryota</taxon>
        <taxon>Metazoa</taxon>
        <taxon>Spiralia</taxon>
        <taxon>Lophotrochozoa</taxon>
        <taxon>Mollusca</taxon>
        <taxon>Bivalvia</taxon>
        <taxon>Autobranchia</taxon>
        <taxon>Heteroconchia</taxon>
        <taxon>Euheterodonta</taxon>
        <taxon>Imparidentia</taxon>
        <taxon>Neoheterodontei</taxon>
        <taxon>Myida</taxon>
        <taxon>Dreissenoidea</taxon>
        <taxon>Dreissenidae</taxon>
        <taxon>Dreissena</taxon>
    </lineage>
</organism>
<reference evidence="1" key="2">
    <citation type="submission" date="2020-11" db="EMBL/GenBank/DDBJ databases">
        <authorList>
            <person name="McCartney M.A."/>
            <person name="Auch B."/>
            <person name="Kono T."/>
            <person name="Mallez S."/>
            <person name="Becker A."/>
            <person name="Gohl D.M."/>
            <person name="Silverstein K.A.T."/>
            <person name="Koren S."/>
            <person name="Bechman K.B."/>
            <person name="Herman A."/>
            <person name="Abrahante J.E."/>
            <person name="Garbe J."/>
        </authorList>
    </citation>
    <scope>NUCLEOTIDE SEQUENCE</scope>
    <source>
        <strain evidence="1">Duluth1</strain>
        <tissue evidence="1">Whole animal</tissue>
    </source>
</reference>
<sequence length="66" mass="7334">MLQPIIQASGGTQGNSAVIQRYTPTQRPRDHNEVFTHKDDKQLLKNRGTYIASAKVTNKGTYQSCA</sequence>
<dbReference type="EMBL" id="JAIWYP010000008">
    <property type="protein sequence ID" value="KAH3781073.1"/>
    <property type="molecule type" value="Genomic_DNA"/>
</dbReference>
<accession>A0A9D4EK00</accession>